<keyword evidence="5 9" id="KW-0808">Transferase</keyword>
<gene>
    <name evidence="12" type="ORF">L195_g005259</name>
</gene>
<dbReference type="EMBL" id="ASHM01002698">
    <property type="protein sequence ID" value="PNY08727.1"/>
    <property type="molecule type" value="Genomic_DNA"/>
</dbReference>
<dbReference type="InterPro" id="IPR016039">
    <property type="entry name" value="Thiolase-like"/>
</dbReference>
<evidence type="ECO:0000256" key="1">
    <source>
        <dbReference type="ARBA" id="ARBA00002969"/>
    </source>
</evidence>
<evidence type="ECO:0000259" key="11">
    <source>
        <dbReference type="Pfam" id="PF02797"/>
    </source>
</evidence>
<dbReference type="PIRSF" id="PIRSF000451">
    <property type="entry name" value="PKS_III"/>
    <property type="match status" value="1"/>
</dbReference>
<dbReference type="SUPFAM" id="SSF53901">
    <property type="entry name" value="Thiolase-like"/>
    <property type="match status" value="2"/>
</dbReference>
<comment type="similarity">
    <text evidence="3 9">Belongs to the thiolase-like superfamily. Chalcone/stilbene synthases family.</text>
</comment>
<comment type="pathway">
    <text evidence="2">Secondary metabolite biosynthesis; flavonoid biosynthesis.</text>
</comment>
<evidence type="ECO:0000259" key="10">
    <source>
        <dbReference type="Pfam" id="PF00195"/>
    </source>
</evidence>
<evidence type="ECO:0000256" key="5">
    <source>
        <dbReference type="ARBA" id="ARBA00022679"/>
    </source>
</evidence>
<dbReference type="GO" id="GO:0016210">
    <property type="term" value="F:naringenin-chalcone synthase activity"/>
    <property type="evidence" value="ECO:0007669"/>
    <property type="project" value="UniProtKB-EC"/>
</dbReference>
<evidence type="ECO:0000313" key="13">
    <source>
        <dbReference type="Proteomes" id="UP000236291"/>
    </source>
</evidence>
<evidence type="ECO:0000256" key="6">
    <source>
        <dbReference type="ARBA" id="ARBA00023241"/>
    </source>
</evidence>
<accession>A0A2K3P0B5</accession>
<dbReference type="EC" id="2.3.1.74" evidence="4"/>
<dbReference type="FunFam" id="3.40.47.10:FF:000025">
    <property type="entry name" value="Chalcone synthase 2"/>
    <property type="match status" value="1"/>
</dbReference>
<dbReference type="FunFam" id="3.40.47.10:FF:000014">
    <property type="entry name" value="Chalcone synthase 1"/>
    <property type="match status" value="1"/>
</dbReference>
<keyword evidence="7 9" id="KW-0012">Acyltransferase</keyword>
<evidence type="ECO:0000256" key="9">
    <source>
        <dbReference type="RuleBase" id="RU003633"/>
    </source>
</evidence>
<comment type="function">
    <text evidence="1">The primary product of this enzyme is 4,2',4',6'-tetrahydroxychalcone (also termed naringenin-chalcone or chalcone) which can under specific conditions spontaneously isomerize into naringenin.</text>
</comment>
<proteinExistence type="inferred from homology"/>
<dbReference type="Gene3D" id="3.40.47.10">
    <property type="match status" value="2"/>
</dbReference>
<protein>
    <recommendedName>
        <fullName evidence="4">chalcone synthase</fullName>
        <ecNumber evidence="4">2.3.1.74</ecNumber>
    </recommendedName>
</protein>
<sequence>MNNIIQMEKRVEKNGEGKSVATILAIGTANPPNFILQCDYPDFYFKDVNINSDDDLQRLKLKFKRICDNTKIEKRHVVVTEEFLKQNTENGNYESLSLEKRLKLPTEEVVKLAKEASLKAIKEWGQPISEITHLIFYTTSCFGSVPGPDSRLAKLLNLKPTVNRLMMFVHGCHAGGTILRVAKDIAENNVGSRVLAVCSETMLASFQTPTSDFNTDILIGHALFGDGAAAMIIGSDPNLSIEKPVFEIVSASQTTVPDTENMIRGQPGQMGRLVYHLDKNLPNIVANNVEKCLIDFFNEDFDWNKLFYAIHPGGPLVLSKVEEKLGLNDEKLKESWGVLNEYGNMWSPTVIFILDEMRKRSKNEGKGTTGEGLEWGVLLGFGPGVAIETVLLHSVSCVNQ</sequence>
<name>A0A2K3P0B5_TRIPR</name>
<dbReference type="GO" id="GO:0009813">
    <property type="term" value="P:flavonoid biosynthetic process"/>
    <property type="evidence" value="ECO:0007669"/>
    <property type="project" value="UniProtKB-UniPathway"/>
</dbReference>
<evidence type="ECO:0000256" key="4">
    <source>
        <dbReference type="ARBA" id="ARBA00012975"/>
    </source>
</evidence>
<dbReference type="STRING" id="57577.A0A2K3P0B5"/>
<dbReference type="CDD" id="cd00831">
    <property type="entry name" value="CHS_like"/>
    <property type="match status" value="1"/>
</dbReference>
<dbReference type="PANTHER" id="PTHR11877:SF109">
    <property type="entry name" value="CHALCONE SYNTHASE"/>
    <property type="match status" value="1"/>
</dbReference>
<evidence type="ECO:0000256" key="3">
    <source>
        <dbReference type="ARBA" id="ARBA00005531"/>
    </source>
</evidence>
<evidence type="ECO:0000256" key="7">
    <source>
        <dbReference type="ARBA" id="ARBA00023315"/>
    </source>
</evidence>
<dbReference type="GO" id="GO:0030639">
    <property type="term" value="P:polyketide biosynthetic process"/>
    <property type="evidence" value="ECO:0007669"/>
    <property type="project" value="TreeGrafter"/>
</dbReference>
<dbReference type="PANTHER" id="PTHR11877">
    <property type="entry name" value="HYDROXYMETHYLGLUTARYL-COA SYNTHASE"/>
    <property type="match status" value="1"/>
</dbReference>
<reference evidence="12 13" key="1">
    <citation type="journal article" date="2014" name="Am. J. Bot.">
        <title>Genome assembly and annotation for red clover (Trifolium pratense; Fabaceae).</title>
        <authorList>
            <person name="Istvanek J."/>
            <person name="Jaros M."/>
            <person name="Krenek A."/>
            <person name="Repkova J."/>
        </authorList>
    </citation>
    <scope>NUCLEOTIDE SEQUENCE [LARGE SCALE GENOMIC DNA]</scope>
    <source>
        <strain evidence="13">cv. Tatra</strain>
        <tissue evidence="12">Young leaves</tissue>
    </source>
</reference>
<dbReference type="UniPathway" id="UPA00154"/>
<dbReference type="Proteomes" id="UP000236291">
    <property type="component" value="Unassembled WGS sequence"/>
</dbReference>
<feature type="domain" description="Chalcone/stilbene synthase C-terminal" evidence="11">
    <location>
        <begin position="247"/>
        <end position="395"/>
    </location>
</feature>
<comment type="caution">
    <text evidence="12">The sequence shown here is derived from an EMBL/GenBank/DDBJ whole genome shotgun (WGS) entry which is preliminary data.</text>
</comment>
<feature type="domain" description="Chalcone/stilbene synthase N-terminal" evidence="10">
    <location>
        <begin position="15"/>
        <end position="237"/>
    </location>
</feature>
<evidence type="ECO:0000256" key="2">
    <source>
        <dbReference type="ARBA" id="ARBA00004966"/>
    </source>
</evidence>
<evidence type="ECO:0000256" key="8">
    <source>
        <dbReference type="PIRSR" id="PIRSR000451-1"/>
    </source>
</evidence>
<organism evidence="12 13">
    <name type="scientific">Trifolium pratense</name>
    <name type="common">Red clover</name>
    <dbReference type="NCBI Taxonomy" id="57577"/>
    <lineage>
        <taxon>Eukaryota</taxon>
        <taxon>Viridiplantae</taxon>
        <taxon>Streptophyta</taxon>
        <taxon>Embryophyta</taxon>
        <taxon>Tracheophyta</taxon>
        <taxon>Spermatophyta</taxon>
        <taxon>Magnoliopsida</taxon>
        <taxon>eudicotyledons</taxon>
        <taxon>Gunneridae</taxon>
        <taxon>Pentapetalae</taxon>
        <taxon>rosids</taxon>
        <taxon>fabids</taxon>
        <taxon>Fabales</taxon>
        <taxon>Fabaceae</taxon>
        <taxon>Papilionoideae</taxon>
        <taxon>50 kb inversion clade</taxon>
        <taxon>NPAAA clade</taxon>
        <taxon>Hologalegina</taxon>
        <taxon>IRL clade</taxon>
        <taxon>Trifolieae</taxon>
        <taxon>Trifolium</taxon>
    </lineage>
</organism>
<keyword evidence="6" id="KW-0284">Flavonoid biosynthesis</keyword>
<dbReference type="InterPro" id="IPR001099">
    <property type="entry name" value="Chalcone/stilbene_synt_N"/>
</dbReference>
<dbReference type="InterPro" id="IPR012328">
    <property type="entry name" value="Chalcone/stilbene_synt_C"/>
</dbReference>
<dbReference type="AlphaFoldDB" id="A0A2K3P0B5"/>
<evidence type="ECO:0000313" key="12">
    <source>
        <dbReference type="EMBL" id="PNY08727.1"/>
    </source>
</evidence>
<dbReference type="Pfam" id="PF00195">
    <property type="entry name" value="Chal_sti_synt_N"/>
    <property type="match status" value="1"/>
</dbReference>
<reference evidence="12 13" key="2">
    <citation type="journal article" date="2017" name="Front. Plant Sci.">
        <title>Gene Classification and Mining of Molecular Markers Useful in Red Clover (Trifolium pratense) Breeding.</title>
        <authorList>
            <person name="Istvanek J."/>
            <person name="Dluhosova J."/>
            <person name="Dluhos P."/>
            <person name="Patkova L."/>
            <person name="Nedelnik J."/>
            <person name="Repkova J."/>
        </authorList>
    </citation>
    <scope>NUCLEOTIDE SEQUENCE [LARGE SCALE GENOMIC DNA]</scope>
    <source>
        <strain evidence="13">cv. Tatra</strain>
        <tissue evidence="12">Young leaves</tissue>
    </source>
</reference>
<dbReference type="InterPro" id="IPR011141">
    <property type="entry name" value="Polyketide_synthase_type-III"/>
</dbReference>
<feature type="active site" description="Acyl-thioester intermediate" evidence="8">
    <location>
        <position position="172"/>
    </location>
</feature>
<dbReference type="Pfam" id="PF02797">
    <property type="entry name" value="Chal_sti_synt_C"/>
    <property type="match status" value="1"/>
</dbReference>